<gene>
    <name evidence="1" type="ORF">C12CBH8_11840</name>
</gene>
<accession>A0A7I8D3H8</accession>
<dbReference type="AlphaFoldDB" id="A0A7I8D3H8"/>
<dbReference type="KEGG" id="sman:C12CBH8_11840"/>
<reference evidence="2" key="1">
    <citation type="submission" date="2020-07" db="EMBL/GenBank/DDBJ databases">
        <title>Complete genome sequencing of Clostridia bacterium strain 12CBH8.</title>
        <authorList>
            <person name="Sakamoto M."/>
            <person name="Murakami T."/>
            <person name="Mori H."/>
        </authorList>
    </citation>
    <scope>NUCLEOTIDE SEQUENCE [LARGE SCALE GENOMIC DNA]</scope>
    <source>
        <strain evidence="2">12CBH8</strain>
    </source>
</reference>
<organism evidence="1 2">
    <name type="scientific">Solibaculum mannosilyticum</name>
    <dbReference type="NCBI Taxonomy" id="2780922"/>
    <lineage>
        <taxon>Bacteria</taxon>
        <taxon>Bacillati</taxon>
        <taxon>Bacillota</taxon>
        <taxon>Clostridia</taxon>
        <taxon>Eubacteriales</taxon>
        <taxon>Oscillospiraceae</taxon>
        <taxon>Solibaculum</taxon>
    </lineage>
</organism>
<dbReference type="RefSeq" id="WP_215532754.1">
    <property type="nucleotide sequence ID" value="NZ_AP023321.1"/>
</dbReference>
<keyword evidence="2" id="KW-1185">Reference proteome</keyword>
<dbReference type="EMBL" id="AP023321">
    <property type="protein sequence ID" value="BCI60545.1"/>
    <property type="molecule type" value="Genomic_DNA"/>
</dbReference>
<protein>
    <submittedName>
        <fullName evidence="1">Uncharacterized protein</fullName>
    </submittedName>
</protein>
<name>A0A7I8D3H8_9FIRM</name>
<sequence>MEKYRRSFSSLKPSKTRMINPVEFGIFSCAFEEIVRFFNDDISIGLAHFMTMHNHLEDYSQRAVGFYLDNTILKVVSCWDYSFQVLNQFWGLDFLSSARSREILSDIYQKRWKVVETGDSFTLACSDYSEKQLAEINEKLKQALVVLHADNFKKQVKRSKKIALTPELDRLMELFNSQPCKELRTQWRNHVTHGASMTFGLHISGINSTLPTEGLSFTHPAKRRDDMLCLLQQNMDVLQKGIQLVHDIVWDNIVPNSRQNSGKMFYGVQLDCPNCDFKDCLTQDVFDLLHAKGRVPRFDCPKCRSPLTVLQHLEMAERDYNWLLFNVEKFEGHLQNYLKDSSS</sequence>
<proteinExistence type="predicted"/>
<evidence type="ECO:0000313" key="1">
    <source>
        <dbReference type="EMBL" id="BCI60545.1"/>
    </source>
</evidence>
<dbReference type="Proteomes" id="UP000593890">
    <property type="component" value="Chromosome"/>
</dbReference>
<evidence type="ECO:0000313" key="2">
    <source>
        <dbReference type="Proteomes" id="UP000593890"/>
    </source>
</evidence>